<dbReference type="RefSeq" id="XP_011389763.1">
    <property type="nucleotide sequence ID" value="XM_011391461.1"/>
</dbReference>
<evidence type="ECO:0000256" key="1">
    <source>
        <dbReference type="ARBA" id="ARBA00004429"/>
    </source>
</evidence>
<proteinExistence type="predicted"/>
<dbReference type="VEuPathDB" id="FungiDB:UMAG_03383"/>
<name>A0A0D1CQB7_MYCMD</name>
<dbReference type="Proteomes" id="UP000000561">
    <property type="component" value="Chromosome 8"/>
</dbReference>
<reference evidence="9 10" key="1">
    <citation type="journal article" date="2006" name="Nature">
        <title>Insights from the genome of the biotrophic fungal plant pathogen Ustilago maydis.</title>
        <authorList>
            <person name="Kamper J."/>
            <person name="Kahmann R."/>
            <person name="Bolker M."/>
            <person name="Ma L.J."/>
            <person name="Brefort T."/>
            <person name="Saville B.J."/>
            <person name="Banuett F."/>
            <person name="Kronstad J.W."/>
            <person name="Gold S.E."/>
            <person name="Muller O."/>
            <person name="Perlin M.H."/>
            <person name="Wosten H.A."/>
            <person name="de Vries R."/>
            <person name="Ruiz-Herrera J."/>
            <person name="Reynaga-Pena C.G."/>
            <person name="Snetselaar K."/>
            <person name="McCann M."/>
            <person name="Perez-Martin J."/>
            <person name="Feldbrugge M."/>
            <person name="Basse C.W."/>
            <person name="Steinberg G."/>
            <person name="Ibeas J.I."/>
            <person name="Holloman W."/>
            <person name="Guzman P."/>
            <person name="Farman M."/>
            <person name="Stajich J.E."/>
            <person name="Sentandreu R."/>
            <person name="Gonzalez-Prieto J.M."/>
            <person name="Kennell J.C."/>
            <person name="Molina L."/>
            <person name="Schirawski J."/>
            <person name="Mendoza-Mendoza A."/>
            <person name="Greilinger D."/>
            <person name="Munch K."/>
            <person name="Rossel N."/>
            <person name="Scherer M."/>
            <person name="Vranes M."/>
            <person name="Ladendorf O."/>
            <person name="Vincon V."/>
            <person name="Fuchs U."/>
            <person name="Sandrock B."/>
            <person name="Meng S."/>
            <person name="Ho E.C."/>
            <person name="Cahill M.J."/>
            <person name="Boyce K.J."/>
            <person name="Klose J."/>
            <person name="Klosterman S.J."/>
            <person name="Deelstra H.J."/>
            <person name="Ortiz-Castellanos L."/>
            <person name="Li W."/>
            <person name="Sanchez-Alonso P."/>
            <person name="Schreier P.H."/>
            <person name="Hauser-Hahn I."/>
            <person name="Vaupel M."/>
            <person name="Koopmann E."/>
            <person name="Friedrich G."/>
            <person name="Voss H."/>
            <person name="Schluter T."/>
            <person name="Margolis J."/>
            <person name="Platt D."/>
            <person name="Swimmer C."/>
            <person name="Gnirke A."/>
            <person name="Chen F."/>
            <person name="Vysotskaia V."/>
            <person name="Mannhaupt G."/>
            <person name="Guldener U."/>
            <person name="Munsterkotter M."/>
            <person name="Haase D."/>
            <person name="Oesterheld M."/>
            <person name="Mewes H.W."/>
            <person name="Mauceli E.W."/>
            <person name="DeCaprio D."/>
            <person name="Wade C.M."/>
            <person name="Butler J."/>
            <person name="Young S."/>
            <person name="Jaffe D.B."/>
            <person name="Calvo S."/>
            <person name="Nusbaum C."/>
            <person name="Galagan J."/>
            <person name="Birren B.W."/>
        </authorList>
    </citation>
    <scope>NUCLEOTIDE SEQUENCE [LARGE SCALE GENOMIC DNA]</scope>
    <source>
        <strain evidence="10">DSM 14603 / FGSC 9021 / UM521</strain>
    </source>
</reference>
<feature type="transmembrane region" description="Helical" evidence="8">
    <location>
        <begin position="234"/>
        <end position="258"/>
    </location>
</feature>
<accession>A0A0D1CQB7</accession>
<dbReference type="InterPro" id="IPR007272">
    <property type="entry name" value="Sulf_transp_TsuA/YedE"/>
</dbReference>
<evidence type="ECO:0000256" key="8">
    <source>
        <dbReference type="SAM" id="Phobius"/>
    </source>
</evidence>
<dbReference type="Pfam" id="PF20398">
    <property type="entry name" value="DUF6691"/>
    <property type="match status" value="2"/>
</dbReference>
<keyword evidence="6 8" id="KW-1133">Transmembrane helix</keyword>
<feature type="transmembrane region" description="Helical" evidence="8">
    <location>
        <begin position="389"/>
        <end position="409"/>
    </location>
</feature>
<evidence type="ECO:0000256" key="4">
    <source>
        <dbReference type="ARBA" id="ARBA00022519"/>
    </source>
</evidence>
<comment type="subcellular location">
    <subcellularLocation>
        <location evidence="1">Cell inner membrane</location>
        <topology evidence="1">Multi-pass membrane protein</topology>
    </subcellularLocation>
</comment>
<keyword evidence="3" id="KW-1003">Cell membrane</keyword>
<evidence type="ECO:0000256" key="7">
    <source>
        <dbReference type="ARBA" id="ARBA00023136"/>
    </source>
</evidence>
<evidence type="ECO:0000256" key="5">
    <source>
        <dbReference type="ARBA" id="ARBA00022692"/>
    </source>
</evidence>
<organism evidence="9 10">
    <name type="scientific">Mycosarcoma maydis</name>
    <name type="common">Corn smut fungus</name>
    <name type="synonym">Ustilago maydis</name>
    <dbReference type="NCBI Taxonomy" id="5270"/>
    <lineage>
        <taxon>Eukaryota</taxon>
        <taxon>Fungi</taxon>
        <taxon>Dikarya</taxon>
        <taxon>Basidiomycota</taxon>
        <taxon>Ustilaginomycotina</taxon>
        <taxon>Ustilaginomycetes</taxon>
        <taxon>Ustilaginales</taxon>
        <taxon>Ustilaginaceae</taxon>
        <taxon>Mycosarcoma</taxon>
    </lineage>
</organism>
<feature type="transmembrane region" description="Helical" evidence="8">
    <location>
        <begin position="351"/>
        <end position="369"/>
    </location>
</feature>
<dbReference type="eggNOG" id="ENOG502S27S">
    <property type="taxonomic scope" value="Eukaryota"/>
</dbReference>
<evidence type="ECO:0000256" key="6">
    <source>
        <dbReference type="ARBA" id="ARBA00022989"/>
    </source>
</evidence>
<feature type="transmembrane region" description="Helical" evidence="8">
    <location>
        <begin position="73"/>
        <end position="93"/>
    </location>
</feature>
<feature type="transmembrane region" description="Helical" evidence="8">
    <location>
        <begin position="195"/>
        <end position="213"/>
    </location>
</feature>
<dbReference type="InterPro" id="IPR046513">
    <property type="entry name" value="DUF6691"/>
</dbReference>
<dbReference type="PANTHER" id="PTHR30574:SF1">
    <property type="entry name" value="SULPHUR TRANSPORT DOMAIN-CONTAINING PROTEIN"/>
    <property type="match status" value="1"/>
</dbReference>
<dbReference type="InParanoid" id="A0A0D1CQB7"/>
<dbReference type="GO" id="GO:0005886">
    <property type="term" value="C:plasma membrane"/>
    <property type="evidence" value="ECO:0000318"/>
    <property type="project" value="GO_Central"/>
</dbReference>
<dbReference type="AlphaFoldDB" id="A0A0D1CQB7"/>
<evidence type="ECO:0000313" key="9">
    <source>
        <dbReference type="EMBL" id="KIS68818.1"/>
    </source>
</evidence>
<protein>
    <recommendedName>
        <fullName evidence="11">Sulphur transport domain-containing protein</fullName>
    </recommendedName>
</protein>
<feature type="transmembrane region" description="Helical" evidence="8">
    <location>
        <begin position="278"/>
        <end position="299"/>
    </location>
</feature>
<dbReference type="KEGG" id="uma:UMAG_03383"/>
<feature type="transmembrane region" description="Helical" evidence="8">
    <location>
        <begin position="152"/>
        <end position="175"/>
    </location>
</feature>
<dbReference type="GeneID" id="23563850"/>
<evidence type="ECO:0000313" key="10">
    <source>
        <dbReference type="Proteomes" id="UP000000561"/>
    </source>
</evidence>
<keyword evidence="7 8" id="KW-0472">Membrane</keyword>
<keyword evidence="10" id="KW-1185">Reference proteome</keyword>
<evidence type="ECO:0000256" key="3">
    <source>
        <dbReference type="ARBA" id="ARBA00022475"/>
    </source>
</evidence>
<dbReference type="OrthoDB" id="10254418at2759"/>
<keyword evidence="5 8" id="KW-0812">Transmembrane</keyword>
<dbReference type="OMA" id="CYTPVYP"/>
<evidence type="ECO:0008006" key="11">
    <source>
        <dbReference type="Google" id="ProtNLM"/>
    </source>
</evidence>
<dbReference type="Pfam" id="PF04143">
    <property type="entry name" value="Sulf_transp"/>
    <property type="match status" value="1"/>
</dbReference>
<sequence length="410" mass="42633">MAAGLVDFTPFHSLAGGLMMAASLHTLLSKLGLVLGISGFFHSTVSSTLNAVSSSPQSTKATSKTSTSIFPPVARYFTAGIFLGGVVLGLTRSSVEAGLGISILDDPSSAKPASLLLMAGLGALVGFGTKLANGCTSGHFLCGLSRFSLRSLVATATFFGVAVLTHVSIASPSLLQKATANSSFFDHLPTKFPQPSFLTLLALQVPALVYMNAPHVIGTTDTSVGPEKKRAGQLLAAKVMAFAVGVHFSFALGVSGMMRPSKVLGFLSLSPALISSGAWDPSLAMVAIGGIIPASIAYFRQVKPKQDELRRRATQTESKKESDKQLSRHQPELFLVAPEWRTPADPSKVEIRLVIGSILFGLGWGWTGFCPGPALVSLSSLGVQGTWSSVTDLLAFVAAMAVGGQIAGLL</sequence>
<gene>
    <name evidence="9" type="ORF">UMAG_03383</name>
</gene>
<keyword evidence="2" id="KW-0813">Transport</keyword>
<dbReference type="PANTHER" id="PTHR30574">
    <property type="entry name" value="INNER MEMBRANE PROTEIN YEDE"/>
    <property type="match status" value="1"/>
</dbReference>
<keyword evidence="4" id="KW-0997">Cell inner membrane</keyword>
<feature type="transmembrane region" description="Helical" evidence="8">
    <location>
        <begin position="113"/>
        <end position="132"/>
    </location>
</feature>
<evidence type="ECO:0000256" key="2">
    <source>
        <dbReference type="ARBA" id="ARBA00022448"/>
    </source>
</evidence>
<dbReference type="EMBL" id="CM003147">
    <property type="protein sequence ID" value="KIS68818.1"/>
    <property type="molecule type" value="Genomic_DNA"/>
</dbReference>